<dbReference type="Gene3D" id="3.40.710.10">
    <property type="entry name" value="DD-peptidase/beta-lactamase superfamily"/>
    <property type="match status" value="1"/>
</dbReference>
<evidence type="ECO:0000256" key="6">
    <source>
        <dbReference type="ARBA" id="ARBA00022670"/>
    </source>
</evidence>
<keyword evidence="7 14" id="KW-0812">Transmembrane</keyword>
<dbReference type="RefSeq" id="WP_420243318.1">
    <property type="nucleotide sequence ID" value="NZ_BOPV01000001.1"/>
</dbReference>
<dbReference type="Gene3D" id="3.30.1390.30">
    <property type="entry name" value="Penicillin-binding protein 2a, domain 3"/>
    <property type="match status" value="1"/>
</dbReference>
<keyword evidence="6" id="KW-0645">Protease</keyword>
<comment type="subcellular location">
    <subcellularLocation>
        <location evidence="2">Cell membrane</location>
    </subcellularLocation>
    <subcellularLocation>
        <location evidence="1">Membrane</location>
        <topology evidence="1">Single-pass membrane protein</topology>
    </subcellularLocation>
</comment>
<keyword evidence="13" id="KW-0961">Cell wall biogenesis/degradation</keyword>
<feature type="domain" description="Penicillin-binding protein transpeptidase" evidence="15">
    <location>
        <begin position="265"/>
        <end position="596"/>
    </location>
</feature>
<evidence type="ECO:0000256" key="5">
    <source>
        <dbReference type="ARBA" id="ARBA00022645"/>
    </source>
</evidence>
<dbReference type="EMBL" id="BOPV01000001">
    <property type="protein sequence ID" value="GIL40210.1"/>
    <property type="molecule type" value="Genomic_DNA"/>
</dbReference>
<evidence type="ECO:0000256" key="12">
    <source>
        <dbReference type="ARBA" id="ARBA00023136"/>
    </source>
</evidence>
<evidence type="ECO:0000256" key="10">
    <source>
        <dbReference type="ARBA" id="ARBA00022984"/>
    </source>
</evidence>
<organism evidence="17 18">
    <name type="scientific">Roseiterribacter gracilis</name>
    <dbReference type="NCBI Taxonomy" id="2812848"/>
    <lineage>
        <taxon>Bacteria</taxon>
        <taxon>Pseudomonadati</taxon>
        <taxon>Pseudomonadota</taxon>
        <taxon>Alphaproteobacteria</taxon>
        <taxon>Rhodospirillales</taxon>
        <taxon>Roseiterribacteraceae</taxon>
        <taxon>Roseiterribacter</taxon>
    </lineage>
</organism>
<reference evidence="17" key="1">
    <citation type="submission" date="2021-02" db="EMBL/GenBank/DDBJ databases">
        <title>Genome sequence of Rhodospirillales sp. strain TMPK1 isolated from soil.</title>
        <authorList>
            <person name="Nakai R."/>
            <person name="Kusada H."/>
            <person name="Tamaki H."/>
        </authorList>
    </citation>
    <scope>NUCLEOTIDE SEQUENCE</scope>
    <source>
        <strain evidence="17">TMPK1</strain>
    </source>
</reference>
<dbReference type="NCBIfam" id="TIGR03423">
    <property type="entry name" value="pbp2_mrdA"/>
    <property type="match status" value="1"/>
</dbReference>
<evidence type="ECO:0000259" key="15">
    <source>
        <dbReference type="Pfam" id="PF00905"/>
    </source>
</evidence>
<dbReference type="GO" id="GO:0006508">
    <property type="term" value="P:proteolysis"/>
    <property type="evidence" value="ECO:0007669"/>
    <property type="project" value="UniProtKB-KW"/>
</dbReference>
<dbReference type="GO" id="GO:0008360">
    <property type="term" value="P:regulation of cell shape"/>
    <property type="evidence" value="ECO:0007669"/>
    <property type="project" value="UniProtKB-KW"/>
</dbReference>
<dbReference type="InterPro" id="IPR005311">
    <property type="entry name" value="PBP_dimer"/>
</dbReference>
<gene>
    <name evidence="17" type="ORF">TMPK1_24470</name>
</gene>
<evidence type="ECO:0000256" key="3">
    <source>
        <dbReference type="ARBA" id="ARBA00022475"/>
    </source>
</evidence>
<dbReference type="SUPFAM" id="SSF56519">
    <property type="entry name" value="Penicillin binding protein dimerisation domain"/>
    <property type="match status" value="1"/>
</dbReference>
<sequence length="608" mass="66566">MSADRDADRFRTLGRRAAMLGGLQLGMLGVLGSRMYWLQVLESERYQMLADDNRINLRLLAPSRGTIVDRYGQPLALNERNYRALIVSEQTPSVERTLNTLTSMLSLGDQEKQRILKEVAKKRAFMPVLLRENLTWEQVAAVQVNAPDLPGVSIDVGEVRSYPLGDALSHVVGYVSAVNEAELKDEKEPVLALPGFKIGKNGIEKHHELNLRGRAGTTQVEVNAYGRTIRELARDDAKAGHRLTLTIDAELQKVAHERLRQEESGAAVVMDAHTGAIYVMASFPGFDPNIFSRGIPLDLWEELQSSPTLPLNNKASGGVYPPGSTFKMTTALAGLDSGAIDLNHTVHCNGQYPFGDHVFHCWKKGGHGSVNLTYAFAQSCDCFFYDVGRRAGIDAIWATATKLGFGGKTGLDLPYERPGLIPSTAWKKRATGDIWHPGETLSVSIGQGAVVVTPLQLAVMCARIASGFAVEPHLAKEIQDVGRERTDWPRLPFKQQHLDAIRLGMTAVVQYGTAARSQIKEPGMQMAGKTGSAQVRRITAAERERGVKSEQLPWKDRDHGLFVSYAPVDNPRYVCAVVCEHGNHGATAALVAHDLMLAAQRRDPGAIS</sequence>
<evidence type="ECO:0000256" key="1">
    <source>
        <dbReference type="ARBA" id="ARBA00004167"/>
    </source>
</evidence>
<name>A0A8S8XGG0_9PROT</name>
<evidence type="ECO:0000313" key="18">
    <source>
        <dbReference type="Proteomes" id="UP000681075"/>
    </source>
</evidence>
<accession>A0A8S8XGG0</accession>
<keyword evidence="8" id="KW-0378">Hydrolase</keyword>
<keyword evidence="4" id="KW-0997">Cell inner membrane</keyword>
<evidence type="ECO:0000259" key="16">
    <source>
        <dbReference type="Pfam" id="PF03717"/>
    </source>
</evidence>
<evidence type="ECO:0000256" key="11">
    <source>
        <dbReference type="ARBA" id="ARBA00022989"/>
    </source>
</evidence>
<keyword evidence="12 14" id="KW-0472">Membrane</keyword>
<evidence type="ECO:0000256" key="7">
    <source>
        <dbReference type="ARBA" id="ARBA00022692"/>
    </source>
</evidence>
<evidence type="ECO:0000256" key="9">
    <source>
        <dbReference type="ARBA" id="ARBA00022960"/>
    </source>
</evidence>
<feature type="transmembrane region" description="Helical" evidence="14">
    <location>
        <begin position="20"/>
        <end position="38"/>
    </location>
</feature>
<dbReference type="GO" id="GO:0071972">
    <property type="term" value="F:peptidoglycan L,D-transpeptidase activity"/>
    <property type="evidence" value="ECO:0007669"/>
    <property type="project" value="TreeGrafter"/>
</dbReference>
<dbReference type="Pfam" id="PF03717">
    <property type="entry name" value="PBP_dimer"/>
    <property type="match status" value="1"/>
</dbReference>
<dbReference type="SUPFAM" id="SSF56601">
    <property type="entry name" value="beta-lactamase/transpeptidase-like"/>
    <property type="match status" value="1"/>
</dbReference>
<proteinExistence type="predicted"/>
<dbReference type="PANTHER" id="PTHR30627">
    <property type="entry name" value="PEPTIDOGLYCAN D,D-TRANSPEPTIDASE"/>
    <property type="match status" value="1"/>
</dbReference>
<evidence type="ECO:0000256" key="8">
    <source>
        <dbReference type="ARBA" id="ARBA00022801"/>
    </source>
</evidence>
<dbReference type="GO" id="GO:0005886">
    <property type="term" value="C:plasma membrane"/>
    <property type="evidence" value="ECO:0007669"/>
    <property type="project" value="UniProtKB-SubCell"/>
</dbReference>
<dbReference type="GO" id="GO:0009002">
    <property type="term" value="F:serine-type D-Ala-D-Ala carboxypeptidase activity"/>
    <property type="evidence" value="ECO:0007669"/>
    <property type="project" value="InterPro"/>
</dbReference>
<keyword evidence="5" id="KW-0121">Carboxypeptidase</keyword>
<dbReference type="PANTHER" id="PTHR30627:SF2">
    <property type="entry name" value="PEPTIDOGLYCAN D,D-TRANSPEPTIDASE MRDA"/>
    <property type="match status" value="1"/>
</dbReference>
<dbReference type="InterPro" id="IPR050515">
    <property type="entry name" value="Beta-lactam/transpept"/>
</dbReference>
<keyword evidence="3" id="KW-1003">Cell membrane</keyword>
<dbReference type="GO" id="GO:0008658">
    <property type="term" value="F:penicillin binding"/>
    <property type="evidence" value="ECO:0007669"/>
    <property type="project" value="InterPro"/>
</dbReference>
<evidence type="ECO:0000256" key="14">
    <source>
        <dbReference type="SAM" id="Phobius"/>
    </source>
</evidence>
<dbReference type="Gene3D" id="3.90.1310.10">
    <property type="entry name" value="Penicillin-binding protein 2a (Domain 2)"/>
    <property type="match status" value="1"/>
</dbReference>
<keyword evidence="10" id="KW-0573">Peptidoglycan synthesis</keyword>
<keyword evidence="18" id="KW-1185">Reference proteome</keyword>
<dbReference type="AlphaFoldDB" id="A0A8S8XGG0"/>
<feature type="domain" description="Penicillin-binding protein dimerisation" evidence="16">
    <location>
        <begin position="61"/>
        <end position="232"/>
    </location>
</feature>
<keyword evidence="9" id="KW-0133">Cell shape</keyword>
<dbReference type="Pfam" id="PF00905">
    <property type="entry name" value="Transpeptidase"/>
    <property type="match status" value="1"/>
</dbReference>
<evidence type="ECO:0000256" key="2">
    <source>
        <dbReference type="ARBA" id="ARBA00004236"/>
    </source>
</evidence>
<dbReference type="GO" id="GO:0071555">
    <property type="term" value="P:cell wall organization"/>
    <property type="evidence" value="ECO:0007669"/>
    <property type="project" value="UniProtKB-KW"/>
</dbReference>
<evidence type="ECO:0000256" key="13">
    <source>
        <dbReference type="ARBA" id="ARBA00023316"/>
    </source>
</evidence>
<dbReference type="InterPro" id="IPR017790">
    <property type="entry name" value="Penicillin-binding_protein_2"/>
</dbReference>
<protein>
    <submittedName>
        <fullName evidence="17">Peptidoglycan glycosyltransferase</fullName>
    </submittedName>
</protein>
<evidence type="ECO:0000313" key="17">
    <source>
        <dbReference type="EMBL" id="GIL40210.1"/>
    </source>
</evidence>
<comment type="caution">
    <text evidence="17">The sequence shown here is derived from an EMBL/GenBank/DDBJ whole genome shotgun (WGS) entry which is preliminary data.</text>
</comment>
<evidence type="ECO:0000256" key="4">
    <source>
        <dbReference type="ARBA" id="ARBA00022519"/>
    </source>
</evidence>
<keyword evidence="11 14" id="KW-1133">Transmembrane helix</keyword>
<dbReference type="Proteomes" id="UP000681075">
    <property type="component" value="Unassembled WGS sequence"/>
</dbReference>
<dbReference type="GO" id="GO:0009252">
    <property type="term" value="P:peptidoglycan biosynthetic process"/>
    <property type="evidence" value="ECO:0007669"/>
    <property type="project" value="UniProtKB-KW"/>
</dbReference>
<dbReference type="InterPro" id="IPR012338">
    <property type="entry name" value="Beta-lactam/transpept-like"/>
</dbReference>
<dbReference type="InterPro" id="IPR036138">
    <property type="entry name" value="PBP_dimer_sf"/>
</dbReference>
<dbReference type="InterPro" id="IPR001460">
    <property type="entry name" value="PCN-bd_Tpept"/>
</dbReference>